<evidence type="ECO:0000313" key="3">
    <source>
        <dbReference type="Proteomes" id="UP000078486"/>
    </source>
</evidence>
<feature type="chain" id="PRO_5008089052" description="Haemolysin activator HlyB C-terminal domain-containing protein" evidence="1">
    <location>
        <begin position="22"/>
        <end position="560"/>
    </location>
</feature>
<evidence type="ECO:0000313" key="2">
    <source>
        <dbReference type="EMBL" id="OAM90058.1"/>
    </source>
</evidence>
<dbReference type="RefSeq" id="WP_068770091.1">
    <property type="nucleotide sequence ID" value="NZ_CP109796.1"/>
</dbReference>
<evidence type="ECO:0000256" key="1">
    <source>
        <dbReference type="SAM" id="SignalP"/>
    </source>
</evidence>
<dbReference type="AlphaFoldDB" id="A0A178IJX2"/>
<evidence type="ECO:0008006" key="4">
    <source>
        <dbReference type="Google" id="ProtNLM"/>
    </source>
</evidence>
<dbReference type="Proteomes" id="UP000078486">
    <property type="component" value="Unassembled WGS sequence"/>
</dbReference>
<keyword evidence="3" id="KW-1185">Reference proteome</keyword>
<reference evidence="2 3" key="1">
    <citation type="submission" date="2016-01" db="EMBL/GenBank/DDBJ databases">
        <title>High potential of lignocellulose degradation of a new Verrucomicrobia species.</title>
        <authorList>
            <person name="Wang Y."/>
            <person name="Shi Y."/>
            <person name="Qiu Z."/>
            <person name="Liu S."/>
            <person name="Yang H."/>
        </authorList>
    </citation>
    <scope>NUCLEOTIDE SEQUENCE [LARGE SCALE GENOMIC DNA]</scope>
    <source>
        <strain evidence="2 3">TSB47</strain>
    </source>
</reference>
<protein>
    <recommendedName>
        <fullName evidence="4">Haemolysin activator HlyB C-terminal domain-containing protein</fullName>
    </recommendedName>
</protein>
<dbReference type="InterPro" id="IPR032638">
    <property type="entry name" value="Porin_5"/>
</dbReference>
<feature type="signal peptide" evidence="1">
    <location>
        <begin position="1"/>
        <end position="21"/>
    </location>
</feature>
<dbReference type="OrthoDB" id="5372286at2"/>
<dbReference type="STRING" id="1184151.AW736_09760"/>
<sequence>MNIRTLALLSAISLFRLAAPAAETAPPSESVALNLVRLLVQEGVISQEKADGLIQKAEAGARQAASAAPVSVPAADGTVRVTYVPETVRQQLREDIRQDVMRQAREENWADPREVPAWVKKLRLTGDIRFRYDGSFFPAGNDTTGYPNFNSINRGSPYNASPTNTVLPPLNNVDQDRERLRLRARLALDADLGEGFSAGLRLATGSDSSPVSTNQSLGSDGFGAKYALWLDRAFVKYDVPGLKEGKLAVTAGRFENPFFATDLIWDDDLGFDGIVIQGSRRLGRFNTFATLGLFPVYNTDFNFSSRQPEKFKSDDKWLYGAQVGVEIGLAQNLDLKLGAAWYDYTNIAGKRSRPLYNPNDDGDSDTRRPSFAQKGNTYMELRDNAYFTDPASPWYGQNQQYYGLATPFSELAITARVDYRRFDPLHLRLELELVKNLDYDEARINAVVPQNNLATGGYGRVDGGDLGWLARLSFGHPVLEQRWDWNAFIGYKYLETDAVLDAFTDSDFGLGGTNLEGFMLGASLGLSKSVTARLRWLSADHVSGSPYAADVLQVDLNAKF</sequence>
<accession>A0A178IJX2</accession>
<keyword evidence="1" id="KW-0732">Signal</keyword>
<organism evidence="2 3">
    <name type="scientific">Termitidicoccus mucosus</name>
    <dbReference type="NCBI Taxonomy" id="1184151"/>
    <lineage>
        <taxon>Bacteria</taxon>
        <taxon>Pseudomonadati</taxon>
        <taxon>Verrucomicrobiota</taxon>
        <taxon>Opitutia</taxon>
        <taxon>Opitutales</taxon>
        <taxon>Opitutaceae</taxon>
        <taxon>Termitidicoccus</taxon>
    </lineage>
</organism>
<comment type="caution">
    <text evidence="2">The sequence shown here is derived from an EMBL/GenBank/DDBJ whole genome shotgun (WGS) entry which is preliminary data.</text>
</comment>
<dbReference type="EMBL" id="LRRQ01000075">
    <property type="protein sequence ID" value="OAM90058.1"/>
    <property type="molecule type" value="Genomic_DNA"/>
</dbReference>
<dbReference type="SUPFAM" id="SSF56935">
    <property type="entry name" value="Porins"/>
    <property type="match status" value="1"/>
</dbReference>
<dbReference type="Pfam" id="PF16930">
    <property type="entry name" value="Porin_5"/>
    <property type="match status" value="1"/>
</dbReference>
<name>A0A178IJX2_9BACT</name>
<gene>
    <name evidence="2" type="ORF">AW736_09760</name>
</gene>
<proteinExistence type="predicted"/>